<dbReference type="InterPro" id="IPR000719">
    <property type="entry name" value="Prot_kinase_dom"/>
</dbReference>
<dbReference type="InterPro" id="IPR011009">
    <property type="entry name" value="Kinase-like_dom_sf"/>
</dbReference>
<dbReference type="PROSITE" id="PS00107">
    <property type="entry name" value="PROTEIN_KINASE_ATP"/>
    <property type="match status" value="1"/>
</dbReference>
<evidence type="ECO:0000256" key="9">
    <source>
        <dbReference type="RuleBase" id="RU362096"/>
    </source>
</evidence>
<dbReference type="SUPFAM" id="SSF56112">
    <property type="entry name" value="Protein kinase-like (PK-like)"/>
    <property type="match status" value="1"/>
</dbReference>
<dbReference type="InterPro" id="IPR036860">
    <property type="entry name" value="SH2_dom_sf"/>
</dbReference>
<keyword evidence="4 8" id="KW-0067">ATP-binding</keyword>
<dbReference type="PRINTS" id="PR00109">
    <property type="entry name" value="TYRKINASE"/>
</dbReference>
<dbReference type="PROSITE" id="PS50011">
    <property type="entry name" value="PROTEIN_KINASE_DOM"/>
    <property type="match status" value="1"/>
</dbReference>
<evidence type="ECO:0000259" key="10">
    <source>
        <dbReference type="PROSITE" id="PS50001"/>
    </source>
</evidence>
<dbReference type="InterPro" id="IPR000980">
    <property type="entry name" value="SH2"/>
</dbReference>
<dbReference type="PANTHER" id="PTHR24418">
    <property type="entry name" value="TYROSINE-PROTEIN KINASE"/>
    <property type="match status" value="1"/>
</dbReference>
<evidence type="ECO:0000256" key="8">
    <source>
        <dbReference type="PROSITE-ProRule" id="PRU10141"/>
    </source>
</evidence>
<protein>
    <recommendedName>
        <fullName evidence="9">Tyrosine-protein kinase</fullName>
        <ecNumber evidence="9">2.7.10.2</ecNumber>
    </recommendedName>
</protein>
<feature type="domain" description="Protein kinase" evidence="11">
    <location>
        <begin position="273"/>
        <end position="540"/>
    </location>
</feature>
<dbReference type="SMART" id="SM00252">
    <property type="entry name" value="SH2"/>
    <property type="match status" value="1"/>
</dbReference>
<dbReference type="AlphaFoldDB" id="A0ABD2PY98"/>
<keyword evidence="2 8" id="KW-0547">Nucleotide-binding</keyword>
<evidence type="ECO:0000256" key="3">
    <source>
        <dbReference type="ARBA" id="ARBA00022777"/>
    </source>
</evidence>
<dbReference type="Pfam" id="PF00017">
    <property type="entry name" value="SH2"/>
    <property type="match status" value="1"/>
</dbReference>
<dbReference type="SUPFAM" id="SSF55550">
    <property type="entry name" value="SH2 domain"/>
    <property type="match status" value="1"/>
</dbReference>
<comment type="similarity">
    <text evidence="9">Belongs to the protein kinase superfamily. Tyr protein kinase family.</text>
</comment>
<dbReference type="InterPro" id="IPR020635">
    <property type="entry name" value="Tyr_kinase_cat_dom"/>
</dbReference>
<keyword evidence="5 9" id="KW-0829">Tyrosine-protein kinase</keyword>
<dbReference type="InterPro" id="IPR017441">
    <property type="entry name" value="Protein_kinase_ATP_BS"/>
</dbReference>
<dbReference type="PROSITE" id="PS50001">
    <property type="entry name" value="SH2"/>
    <property type="match status" value="1"/>
</dbReference>
<accession>A0ABD2PY98</accession>
<reference evidence="12 13" key="1">
    <citation type="submission" date="2024-11" db="EMBL/GenBank/DDBJ databases">
        <title>Adaptive evolution of stress response genes in parasites aligns with host niche diversity.</title>
        <authorList>
            <person name="Hahn C."/>
            <person name="Resl P."/>
        </authorList>
    </citation>
    <scope>NUCLEOTIDE SEQUENCE [LARGE SCALE GENOMIC DNA]</scope>
    <source>
        <strain evidence="12">EGGRZ-B1_66</strain>
        <tissue evidence="12">Body</tissue>
    </source>
</reference>
<comment type="caution">
    <text evidence="12">The sequence shown here is derived from an EMBL/GenBank/DDBJ whole genome shotgun (WGS) entry which is preliminary data.</text>
</comment>
<dbReference type="InterPro" id="IPR001245">
    <property type="entry name" value="Ser-Thr/Tyr_kinase_cat_dom"/>
</dbReference>
<feature type="binding site" evidence="8">
    <location>
        <position position="302"/>
    </location>
    <ligand>
        <name>ATP</name>
        <dbReference type="ChEBI" id="CHEBI:30616"/>
    </ligand>
</feature>
<comment type="catalytic activity">
    <reaction evidence="6 9">
        <text>L-tyrosyl-[protein] + ATP = O-phospho-L-tyrosyl-[protein] + ADP + H(+)</text>
        <dbReference type="Rhea" id="RHEA:10596"/>
        <dbReference type="Rhea" id="RHEA-COMP:10136"/>
        <dbReference type="Rhea" id="RHEA-COMP:20101"/>
        <dbReference type="ChEBI" id="CHEBI:15378"/>
        <dbReference type="ChEBI" id="CHEBI:30616"/>
        <dbReference type="ChEBI" id="CHEBI:46858"/>
        <dbReference type="ChEBI" id="CHEBI:61978"/>
        <dbReference type="ChEBI" id="CHEBI:456216"/>
        <dbReference type="EC" id="2.7.10.2"/>
    </reaction>
</comment>
<dbReference type="CDD" id="cd00192">
    <property type="entry name" value="PTKc"/>
    <property type="match status" value="1"/>
</dbReference>
<dbReference type="Pfam" id="PF07714">
    <property type="entry name" value="PK_Tyr_Ser-Thr"/>
    <property type="match status" value="1"/>
</dbReference>
<dbReference type="Gene3D" id="1.10.510.10">
    <property type="entry name" value="Transferase(Phosphotransferase) domain 1"/>
    <property type="match status" value="1"/>
</dbReference>
<dbReference type="EMBL" id="JBJKFK010001718">
    <property type="protein sequence ID" value="KAL3312398.1"/>
    <property type="molecule type" value="Genomic_DNA"/>
</dbReference>
<keyword evidence="13" id="KW-1185">Reference proteome</keyword>
<feature type="domain" description="SH2" evidence="10">
    <location>
        <begin position="159"/>
        <end position="231"/>
    </location>
</feature>
<evidence type="ECO:0000313" key="13">
    <source>
        <dbReference type="Proteomes" id="UP001626550"/>
    </source>
</evidence>
<evidence type="ECO:0000256" key="2">
    <source>
        <dbReference type="ARBA" id="ARBA00022741"/>
    </source>
</evidence>
<name>A0ABD2PY98_9PLAT</name>
<dbReference type="GO" id="GO:0005524">
    <property type="term" value="F:ATP binding"/>
    <property type="evidence" value="ECO:0007669"/>
    <property type="project" value="UniProtKB-UniRule"/>
</dbReference>
<evidence type="ECO:0000256" key="5">
    <source>
        <dbReference type="ARBA" id="ARBA00023137"/>
    </source>
</evidence>
<evidence type="ECO:0000259" key="11">
    <source>
        <dbReference type="PROSITE" id="PS50011"/>
    </source>
</evidence>
<organism evidence="12 13">
    <name type="scientific">Cichlidogyrus casuarinus</name>
    <dbReference type="NCBI Taxonomy" id="1844966"/>
    <lineage>
        <taxon>Eukaryota</taxon>
        <taxon>Metazoa</taxon>
        <taxon>Spiralia</taxon>
        <taxon>Lophotrochozoa</taxon>
        <taxon>Platyhelminthes</taxon>
        <taxon>Monogenea</taxon>
        <taxon>Monopisthocotylea</taxon>
        <taxon>Dactylogyridea</taxon>
        <taxon>Ancyrocephalidae</taxon>
        <taxon>Cichlidogyrus</taxon>
    </lineage>
</organism>
<evidence type="ECO:0000313" key="12">
    <source>
        <dbReference type="EMBL" id="KAL3312398.1"/>
    </source>
</evidence>
<sequence length="540" mass="62408">MGVCQSAESVDKKSPITPQTLPISLLHRLRLRISQASLKADSDSTSGFVLRDETCETRDSYARCQHYRLDFSIDRSSKHLQFDPQRQYLARLKKDVIIRGRRLSKDCQFIVDENSYRIQVLDGSSEIYSLANFRQICIEAKTFSRVNTEYTNSAAWFAISREEAERMLIIPGNVSGTYLLRPSKRTNQIALSMRVEREPLKWTVKHYRIDLLPNSQYRIFADRIFSNIMDLCQFCFHHAHKNFQISSQALLRSYPSWCTKPPLEALVIDATCLKFSTRIGKGSFGEVWQGILNDKLQVAIKKLLPSSSMQPARFLQEAKIMHFFDHPRIVKLLGICNDRGELSIITEFFELGSLYDVMRRSAHLDNCFQLETLQSFMLDIADGMTFLEEHNFIHRDLRSANILVENQMRLKVSDFGLSHLLSQPDSEYFGTSHTPFPVRFTAPEGMLENKYSVKSDVWSFGVLCYEILTCCAQPYEGMKYAEIKQFVCVERRTLEIPLVHLGGTAFCDCPEEIYKLIDSCWEFNPHMRPTFRALKNCLSF</sequence>
<dbReference type="Gene3D" id="3.30.505.10">
    <property type="entry name" value="SH2 domain"/>
    <property type="match status" value="1"/>
</dbReference>
<keyword evidence="1 9" id="KW-0808">Transferase</keyword>
<keyword evidence="3 9" id="KW-0418">Kinase</keyword>
<evidence type="ECO:0000256" key="6">
    <source>
        <dbReference type="ARBA" id="ARBA00051245"/>
    </source>
</evidence>
<proteinExistence type="inferred from homology"/>
<dbReference type="SMART" id="SM00219">
    <property type="entry name" value="TyrKc"/>
    <property type="match status" value="1"/>
</dbReference>
<keyword evidence="7" id="KW-0727">SH2 domain</keyword>
<evidence type="ECO:0000256" key="4">
    <source>
        <dbReference type="ARBA" id="ARBA00022840"/>
    </source>
</evidence>
<dbReference type="Proteomes" id="UP001626550">
    <property type="component" value="Unassembled WGS sequence"/>
</dbReference>
<gene>
    <name evidence="12" type="ORF">Ciccas_009013</name>
</gene>
<dbReference type="InterPro" id="IPR008266">
    <property type="entry name" value="Tyr_kinase_AS"/>
</dbReference>
<dbReference type="Gene3D" id="3.30.200.20">
    <property type="entry name" value="Phosphorylase Kinase, domain 1"/>
    <property type="match status" value="1"/>
</dbReference>
<dbReference type="GO" id="GO:0004715">
    <property type="term" value="F:non-membrane spanning protein tyrosine kinase activity"/>
    <property type="evidence" value="ECO:0007669"/>
    <property type="project" value="UniProtKB-EC"/>
</dbReference>
<evidence type="ECO:0000256" key="7">
    <source>
        <dbReference type="PROSITE-ProRule" id="PRU00191"/>
    </source>
</evidence>
<dbReference type="InterPro" id="IPR050198">
    <property type="entry name" value="Non-receptor_tyrosine_kinases"/>
</dbReference>
<dbReference type="PROSITE" id="PS00109">
    <property type="entry name" value="PROTEIN_KINASE_TYR"/>
    <property type="match status" value="1"/>
</dbReference>
<evidence type="ECO:0000256" key="1">
    <source>
        <dbReference type="ARBA" id="ARBA00022679"/>
    </source>
</evidence>
<dbReference type="EC" id="2.7.10.2" evidence="9"/>